<organism evidence="2 3">
    <name type="scientific">Pristionchus entomophagus</name>
    <dbReference type="NCBI Taxonomy" id="358040"/>
    <lineage>
        <taxon>Eukaryota</taxon>
        <taxon>Metazoa</taxon>
        <taxon>Ecdysozoa</taxon>
        <taxon>Nematoda</taxon>
        <taxon>Chromadorea</taxon>
        <taxon>Rhabditida</taxon>
        <taxon>Rhabditina</taxon>
        <taxon>Diplogasteromorpha</taxon>
        <taxon>Diplogasteroidea</taxon>
        <taxon>Neodiplogasteridae</taxon>
        <taxon>Pristionchus</taxon>
    </lineage>
</organism>
<feature type="non-terminal residue" evidence="2">
    <location>
        <position position="1"/>
    </location>
</feature>
<evidence type="ECO:0000313" key="2">
    <source>
        <dbReference type="EMBL" id="GMT03900.1"/>
    </source>
</evidence>
<dbReference type="Proteomes" id="UP001432027">
    <property type="component" value="Unassembled WGS sequence"/>
</dbReference>
<name>A0AAV5UCK9_9BILA</name>
<keyword evidence="1" id="KW-1133">Transmembrane helix</keyword>
<feature type="transmembrane region" description="Helical" evidence="1">
    <location>
        <begin position="12"/>
        <end position="31"/>
    </location>
</feature>
<sequence length="141" mass="15809">INIQSASIINEACICMSVPIVIVNHGVIYNATDVPLAIGSFFYSCAIVLSLFEIANCYVSCMYYRRNVIVSHETNSWKQGGVLVLLRVVSLSILGIIYFLIQKIQIPRESASHELGWLENYLNVMYISLNNYVIAFLIGIL</sequence>
<evidence type="ECO:0008006" key="4">
    <source>
        <dbReference type="Google" id="ProtNLM"/>
    </source>
</evidence>
<comment type="caution">
    <text evidence="2">The sequence shown here is derived from an EMBL/GenBank/DDBJ whole genome shotgun (WGS) entry which is preliminary data.</text>
</comment>
<reference evidence="2" key="1">
    <citation type="submission" date="2023-10" db="EMBL/GenBank/DDBJ databases">
        <title>Genome assembly of Pristionchus species.</title>
        <authorList>
            <person name="Yoshida K."/>
            <person name="Sommer R.J."/>
        </authorList>
    </citation>
    <scope>NUCLEOTIDE SEQUENCE</scope>
    <source>
        <strain evidence="2">RS0144</strain>
    </source>
</reference>
<dbReference type="AlphaFoldDB" id="A0AAV5UCK9"/>
<feature type="transmembrane region" description="Helical" evidence="1">
    <location>
        <begin position="37"/>
        <end position="59"/>
    </location>
</feature>
<keyword evidence="3" id="KW-1185">Reference proteome</keyword>
<protein>
    <recommendedName>
        <fullName evidence="4">G protein-coupled receptor</fullName>
    </recommendedName>
</protein>
<proteinExistence type="predicted"/>
<gene>
    <name evidence="2" type="ORF">PENTCL1PPCAC_26074</name>
</gene>
<evidence type="ECO:0000256" key="1">
    <source>
        <dbReference type="SAM" id="Phobius"/>
    </source>
</evidence>
<dbReference type="EMBL" id="BTSX01000006">
    <property type="protein sequence ID" value="GMT03900.1"/>
    <property type="molecule type" value="Genomic_DNA"/>
</dbReference>
<accession>A0AAV5UCK9</accession>
<keyword evidence="1" id="KW-0812">Transmembrane</keyword>
<feature type="transmembrane region" description="Helical" evidence="1">
    <location>
        <begin position="80"/>
        <end position="101"/>
    </location>
</feature>
<feature type="transmembrane region" description="Helical" evidence="1">
    <location>
        <begin position="121"/>
        <end position="140"/>
    </location>
</feature>
<evidence type="ECO:0000313" key="3">
    <source>
        <dbReference type="Proteomes" id="UP001432027"/>
    </source>
</evidence>
<keyword evidence="1" id="KW-0472">Membrane</keyword>